<keyword evidence="1" id="KW-0472">Membrane</keyword>
<evidence type="ECO:0000313" key="2">
    <source>
        <dbReference type="EMBL" id="GFA86061.1"/>
    </source>
</evidence>
<keyword evidence="1" id="KW-0812">Transmembrane</keyword>
<accession>A0A699KDP6</accession>
<protein>
    <submittedName>
        <fullName evidence="2">Uncharacterized protein</fullName>
    </submittedName>
</protein>
<dbReference type="EMBL" id="BKCJ010502251">
    <property type="protein sequence ID" value="GFA86061.1"/>
    <property type="molecule type" value="Genomic_DNA"/>
</dbReference>
<comment type="caution">
    <text evidence="2">The sequence shown here is derived from an EMBL/GenBank/DDBJ whole genome shotgun (WGS) entry which is preliminary data.</text>
</comment>
<sequence>DDGWSDLGVVIARPSTIWERANVVVDGWSRKGGVKSRRVRDICRTIQAKVGPTSEEKGRWWFILLDRIWILMVGDVWTLFMERAYATK</sequence>
<reference evidence="2" key="1">
    <citation type="journal article" date="2019" name="Sci. Rep.">
        <title>Draft genome of Tanacetum cinerariifolium, the natural source of mosquito coil.</title>
        <authorList>
            <person name="Yamashiro T."/>
            <person name="Shiraishi A."/>
            <person name="Satake H."/>
            <person name="Nakayama K."/>
        </authorList>
    </citation>
    <scope>NUCLEOTIDE SEQUENCE</scope>
</reference>
<keyword evidence="1" id="KW-1133">Transmembrane helix</keyword>
<feature type="non-terminal residue" evidence="2">
    <location>
        <position position="1"/>
    </location>
</feature>
<dbReference type="AlphaFoldDB" id="A0A699KDP6"/>
<gene>
    <name evidence="2" type="ORF">Tci_658033</name>
</gene>
<evidence type="ECO:0000256" key="1">
    <source>
        <dbReference type="SAM" id="Phobius"/>
    </source>
</evidence>
<feature type="transmembrane region" description="Helical" evidence="1">
    <location>
        <begin position="60"/>
        <end position="80"/>
    </location>
</feature>
<proteinExistence type="predicted"/>
<name>A0A699KDP6_TANCI</name>
<organism evidence="2">
    <name type="scientific">Tanacetum cinerariifolium</name>
    <name type="common">Dalmatian daisy</name>
    <name type="synonym">Chrysanthemum cinerariifolium</name>
    <dbReference type="NCBI Taxonomy" id="118510"/>
    <lineage>
        <taxon>Eukaryota</taxon>
        <taxon>Viridiplantae</taxon>
        <taxon>Streptophyta</taxon>
        <taxon>Embryophyta</taxon>
        <taxon>Tracheophyta</taxon>
        <taxon>Spermatophyta</taxon>
        <taxon>Magnoliopsida</taxon>
        <taxon>eudicotyledons</taxon>
        <taxon>Gunneridae</taxon>
        <taxon>Pentapetalae</taxon>
        <taxon>asterids</taxon>
        <taxon>campanulids</taxon>
        <taxon>Asterales</taxon>
        <taxon>Asteraceae</taxon>
        <taxon>Asteroideae</taxon>
        <taxon>Anthemideae</taxon>
        <taxon>Anthemidinae</taxon>
        <taxon>Tanacetum</taxon>
    </lineage>
</organism>